<dbReference type="Proteomes" id="UP001501444">
    <property type="component" value="Unassembled WGS sequence"/>
</dbReference>
<dbReference type="EMBL" id="BAAARV010000116">
    <property type="protein sequence ID" value="GAA2388991.1"/>
    <property type="molecule type" value="Genomic_DNA"/>
</dbReference>
<evidence type="ECO:0008006" key="4">
    <source>
        <dbReference type="Google" id="ProtNLM"/>
    </source>
</evidence>
<evidence type="ECO:0000256" key="1">
    <source>
        <dbReference type="SAM" id="MobiDB-lite"/>
    </source>
</evidence>
<name>A0ABP5V058_9ACTN</name>
<organism evidence="2 3">
    <name type="scientific">Dactylosporangium salmoneum</name>
    <dbReference type="NCBI Taxonomy" id="53361"/>
    <lineage>
        <taxon>Bacteria</taxon>
        <taxon>Bacillati</taxon>
        <taxon>Actinomycetota</taxon>
        <taxon>Actinomycetes</taxon>
        <taxon>Micromonosporales</taxon>
        <taxon>Micromonosporaceae</taxon>
        <taxon>Dactylosporangium</taxon>
    </lineage>
</organism>
<sequence>MIGSEGTCPQRVTHRDGSMDDYAAHLLPTLVAELDAYEDDEHPDIAVSHESGWTMSAFPSGLLVWENVDDDDEDNSSPGRPTRHLREVPRERLSKLLALCADGRFDELERLPWRPGYF</sequence>
<proteinExistence type="predicted"/>
<evidence type="ECO:0000313" key="3">
    <source>
        <dbReference type="Proteomes" id="UP001501444"/>
    </source>
</evidence>
<feature type="region of interest" description="Disordered" evidence="1">
    <location>
        <begin position="67"/>
        <end position="86"/>
    </location>
</feature>
<keyword evidence="3" id="KW-1185">Reference proteome</keyword>
<accession>A0ABP5V058</accession>
<protein>
    <recommendedName>
        <fullName evidence="4">Immunity protein Imm1</fullName>
    </recommendedName>
</protein>
<gene>
    <name evidence="2" type="ORF">GCM10010170_100380</name>
</gene>
<reference evidence="3" key="1">
    <citation type="journal article" date="2019" name="Int. J. Syst. Evol. Microbiol.">
        <title>The Global Catalogue of Microorganisms (GCM) 10K type strain sequencing project: providing services to taxonomists for standard genome sequencing and annotation.</title>
        <authorList>
            <consortium name="The Broad Institute Genomics Platform"/>
            <consortium name="The Broad Institute Genome Sequencing Center for Infectious Disease"/>
            <person name="Wu L."/>
            <person name="Ma J."/>
        </authorList>
    </citation>
    <scope>NUCLEOTIDE SEQUENCE [LARGE SCALE GENOMIC DNA]</scope>
    <source>
        <strain evidence="3">JCM 3272</strain>
    </source>
</reference>
<comment type="caution">
    <text evidence="2">The sequence shown here is derived from an EMBL/GenBank/DDBJ whole genome shotgun (WGS) entry which is preliminary data.</text>
</comment>
<evidence type="ECO:0000313" key="2">
    <source>
        <dbReference type="EMBL" id="GAA2388991.1"/>
    </source>
</evidence>